<dbReference type="Proteomes" id="UP000297407">
    <property type="component" value="Unassembled WGS sequence"/>
</dbReference>
<proteinExistence type="predicted"/>
<accession>A0A4Z0L6S5</accession>
<dbReference type="EMBL" id="SRLH01000004">
    <property type="protein sequence ID" value="TGD57951.1"/>
    <property type="molecule type" value="Genomic_DNA"/>
</dbReference>
<dbReference type="AlphaFoldDB" id="A0A4Z0L6S5"/>
<dbReference type="InterPro" id="IPR023393">
    <property type="entry name" value="START-like_dom_sf"/>
</dbReference>
<reference evidence="1 2" key="1">
    <citation type="submission" date="2019-04" db="EMBL/GenBank/DDBJ databases">
        <title>Flavobacterium sp. strain DS2-A Genome sequencing and assembly.</title>
        <authorList>
            <person name="Kim I."/>
        </authorList>
    </citation>
    <scope>NUCLEOTIDE SEQUENCE [LARGE SCALE GENOMIC DNA]</scope>
    <source>
        <strain evidence="1 2">DS2-A</strain>
    </source>
</reference>
<organism evidence="1 2">
    <name type="scientific">Flavobacterium humi</name>
    <dbReference type="NCBI Taxonomy" id="2562683"/>
    <lineage>
        <taxon>Bacteria</taxon>
        <taxon>Pseudomonadati</taxon>
        <taxon>Bacteroidota</taxon>
        <taxon>Flavobacteriia</taxon>
        <taxon>Flavobacteriales</taxon>
        <taxon>Flavobacteriaceae</taxon>
        <taxon>Flavobacterium</taxon>
    </lineage>
</organism>
<keyword evidence="2" id="KW-1185">Reference proteome</keyword>
<dbReference type="SUPFAM" id="SSF55961">
    <property type="entry name" value="Bet v1-like"/>
    <property type="match status" value="1"/>
</dbReference>
<protein>
    <submittedName>
        <fullName evidence="1">Polyketide cyclase</fullName>
    </submittedName>
</protein>
<comment type="caution">
    <text evidence="1">The sequence shown here is derived from an EMBL/GenBank/DDBJ whole genome shotgun (WGS) entry which is preliminary data.</text>
</comment>
<sequence length="139" mass="15807">MWTRSYSMVTKEVTKEQLWQLFADVNNWHTWDEGIEYAKLDGAFTAGNYFTLRPKDGPNVKIKILKAIENKNFTDLTVFPLAKMYGEHLLEETENGLTITSTITVKGILAFLWVKLVAQKITDGFATDMEAQIKAASKL</sequence>
<evidence type="ECO:0000313" key="2">
    <source>
        <dbReference type="Proteomes" id="UP000297407"/>
    </source>
</evidence>
<name>A0A4Z0L6S5_9FLAO</name>
<dbReference type="OrthoDB" id="9810827at2"/>
<dbReference type="Gene3D" id="3.30.530.20">
    <property type="match status" value="1"/>
</dbReference>
<dbReference type="RefSeq" id="WP_135526123.1">
    <property type="nucleotide sequence ID" value="NZ_SRLH01000004.1"/>
</dbReference>
<gene>
    <name evidence="1" type="ORF">E4635_08035</name>
</gene>
<evidence type="ECO:0000313" key="1">
    <source>
        <dbReference type="EMBL" id="TGD57951.1"/>
    </source>
</evidence>